<comment type="caution">
    <text evidence="2">The sequence shown here is derived from an EMBL/GenBank/DDBJ whole genome shotgun (WGS) entry which is preliminary data.</text>
</comment>
<feature type="domain" description="N-acetyltransferase" evidence="1">
    <location>
        <begin position="1"/>
        <end position="146"/>
    </location>
</feature>
<proteinExistence type="predicted"/>
<name>A0A9D1SA65_9PROT</name>
<dbReference type="InterPro" id="IPR000182">
    <property type="entry name" value="GNAT_dom"/>
</dbReference>
<reference evidence="2" key="2">
    <citation type="journal article" date="2021" name="PeerJ">
        <title>Extensive microbial diversity within the chicken gut microbiome revealed by metagenomics and culture.</title>
        <authorList>
            <person name="Gilroy R."/>
            <person name="Ravi A."/>
            <person name="Getino M."/>
            <person name="Pursley I."/>
            <person name="Horton D.L."/>
            <person name="Alikhan N.F."/>
            <person name="Baker D."/>
            <person name="Gharbi K."/>
            <person name="Hall N."/>
            <person name="Watson M."/>
            <person name="Adriaenssens E.M."/>
            <person name="Foster-Nyarko E."/>
            <person name="Jarju S."/>
            <person name="Secka A."/>
            <person name="Antonio M."/>
            <person name="Oren A."/>
            <person name="Chaudhuri R.R."/>
            <person name="La Ragione R."/>
            <person name="Hildebrand F."/>
            <person name="Pallen M.J."/>
        </authorList>
    </citation>
    <scope>NUCLEOTIDE SEQUENCE</scope>
    <source>
        <strain evidence="2">ChiW3-316</strain>
    </source>
</reference>
<dbReference type="CDD" id="cd04301">
    <property type="entry name" value="NAT_SF"/>
    <property type="match status" value="1"/>
</dbReference>
<reference evidence="2" key="1">
    <citation type="submission" date="2020-10" db="EMBL/GenBank/DDBJ databases">
        <authorList>
            <person name="Gilroy R."/>
        </authorList>
    </citation>
    <scope>NUCLEOTIDE SEQUENCE</scope>
    <source>
        <strain evidence="2">ChiW3-316</strain>
    </source>
</reference>
<dbReference type="SUPFAM" id="SSF55729">
    <property type="entry name" value="Acyl-CoA N-acyltransferases (Nat)"/>
    <property type="match status" value="1"/>
</dbReference>
<evidence type="ECO:0000313" key="2">
    <source>
        <dbReference type="EMBL" id="HIU52580.1"/>
    </source>
</evidence>
<dbReference type="EMBL" id="DVNC01000008">
    <property type="protein sequence ID" value="HIU52580.1"/>
    <property type="molecule type" value="Genomic_DNA"/>
</dbReference>
<sequence>MKVTVARTLDDFMKVMVIRGIIFIGEHGHRYNMEFDEHELSNRTHMLALDDTNEPIGIMRVLKDGKDAKFERLAVMPEYRKKGVAVNIVKAGIEYCKTQGIENIYLFCEPQLEKYWSKQNFTRICGGKILKYRGLDLVPVMKKVNESTPITAAERNKIPPILLQQKGEWVLPPEEKMKLLIIKKQRKQHL</sequence>
<dbReference type="AlphaFoldDB" id="A0A9D1SA65"/>
<protein>
    <submittedName>
        <fullName evidence="2">GNAT family N-acetyltransferase</fullName>
    </submittedName>
</protein>
<dbReference type="Proteomes" id="UP000824107">
    <property type="component" value="Unassembled WGS sequence"/>
</dbReference>
<evidence type="ECO:0000259" key="1">
    <source>
        <dbReference type="PROSITE" id="PS51186"/>
    </source>
</evidence>
<gene>
    <name evidence="2" type="ORF">IAD20_00695</name>
</gene>
<dbReference type="PROSITE" id="PS51186">
    <property type="entry name" value="GNAT"/>
    <property type="match status" value="1"/>
</dbReference>
<organism evidence="2 3">
    <name type="scientific">Candidatus Scatocola faecipullorum</name>
    <dbReference type="NCBI Taxonomy" id="2840917"/>
    <lineage>
        <taxon>Bacteria</taxon>
        <taxon>Pseudomonadati</taxon>
        <taxon>Pseudomonadota</taxon>
        <taxon>Alphaproteobacteria</taxon>
        <taxon>Rhodospirillales</taxon>
        <taxon>Rhodospirillaceae</taxon>
        <taxon>Rhodospirillaceae incertae sedis</taxon>
        <taxon>Candidatus Scatocola</taxon>
    </lineage>
</organism>
<dbReference type="Gene3D" id="3.40.630.30">
    <property type="match status" value="1"/>
</dbReference>
<dbReference type="GO" id="GO:0016747">
    <property type="term" value="F:acyltransferase activity, transferring groups other than amino-acyl groups"/>
    <property type="evidence" value="ECO:0007669"/>
    <property type="project" value="InterPro"/>
</dbReference>
<dbReference type="InterPro" id="IPR016181">
    <property type="entry name" value="Acyl_CoA_acyltransferase"/>
</dbReference>
<accession>A0A9D1SA65</accession>
<evidence type="ECO:0000313" key="3">
    <source>
        <dbReference type="Proteomes" id="UP000824107"/>
    </source>
</evidence>
<dbReference type="Pfam" id="PF00583">
    <property type="entry name" value="Acetyltransf_1"/>
    <property type="match status" value="1"/>
</dbReference>